<evidence type="ECO:0000313" key="2">
    <source>
        <dbReference type="EMBL" id="CAA2987041.1"/>
    </source>
</evidence>
<evidence type="ECO:0000313" key="3">
    <source>
        <dbReference type="Proteomes" id="UP000594638"/>
    </source>
</evidence>
<name>A0A8S0S4C1_OLEEU</name>
<dbReference type="Gramene" id="OE9A068105T2">
    <property type="protein sequence ID" value="OE9A068105C2"/>
    <property type="gene ID" value="OE9A068105"/>
</dbReference>
<dbReference type="Proteomes" id="UP000594638">
    <property type="component" value="Unassembled WGS sequence"/>
</dbReference>
<protein>
    <recommendedName>
        <fullName evidence="1">Transposase MuDR plant domain-containing protein</fullName>
    </recommendedName>
</protein>
<proteinExistence type="predicted"/>
<comment type="caution">
    <text evidence="2">The sequence shown here is derived from an EMBL/GenBank/DDBJ whole genome shotgun (WGS) entry which is preliminary data.</text>
</comment>
<sequence length="196" mass="22972">MMSNAGWKDDLDFIIPYNDYHTDEDDDMYMQNVDEDIDLEYPSSEELLSGYSSDDEPRPRFLEFCADKDTQDPKFVVGQKFSSANSFRQAVRTYGALHRYNAKFKTNDRSRVQAVCKEGFNWNIWASKTRKGEAFQIKSMAPAHACSRDKTNRCLTYDFLAKRYVETFRENPEWKTSSFIRRVKQDLKSDISRDVA</sequence>
<gene>
    <name evidence="2" type="ORF">OLEA9_A068105</name>
</gene>
<dbReference type="AlphaFoldDB" id="A0A8S0S4C1"/>
<dbReference type="Pfam" id="PF03108">
    <property type="entry name" value="DBD_Tnp_Mut"/>
    <property type="match status" value="1"/>
</dbReference>
<feature type="domain" description="Transposase MuDR plant" evidence="1">
    <location>
        <begin position="74"/>
        <end position="137"/>
    </location>
</feature>
<organism evidence="2 3">
    <name type="scientific">Olea europaea subsp. europaea</name>
    <dbReference type="NCBI Taxonomy" id="158383"/>
    <lineage>
        <taxon>Eukaryota</taxon>
        <taxon>Viridiplantae</taxon>
        <taxon>Streptophyta</taxon>
        <taxon>Embryophyta</taxon>
        <taxon>Tracheophyta</taxon>
        <taxon>Spermatophyta</taxon>
        <taxon>Magnoliopsida</taxon>
        <taxon>eudicotyledons</taxon>
        <taxon>Gunneridae</taxon>
        <taxon>Pentapetalae</taxon>
        <taxon>asterids</taxon>
        <taxon>lamiids</taxon>
        <taxon>Lamiales</taxon>
        <taxon>Oleaceae</taxon>
        <taxon>Oleeae</taxon>
        <taxon>Olea</taxon>
    </lineage>
</organism>
<dbReference type="EMBL" id="CACTIH010003899">
    <property type="protein sequence ID" value="CAA2987041.1"/>
    <property type="molecule type" value="Genomic_DNA"/>
</dbReference>
<dbReference type="PANTHER" id="PTHR31973:SF199">
    <property type="entry name" value="SWIM-TYPE DOMAIN-CONTAINING PROTEIN"/>
    <property type="match status" value="1"/>
</dbReference>
<keyword evidence="3" id="KW-1185">Reference proteome</keyword>
<dbReference type="OrthoDB" id="1918246at2759"/>
<accession>A0A8S0S4C1</accession>
<evidence type="ECO:0000259" key="1">
    <source>
        <dbReference type="Pfam" id="PF03108"/>
    </source>
</evidence>
<dbReference type="PANTHER" id="PTHR31973">
    <property type="entry name" value="POLYPROTEIN, PUTATIVE-RELATED"/>
    <property type="match status" value="1"/>
</dbReference>
<reference evidence="2 3" key="1">
    <citation type="submission" date="2019-12" db="EMBL/GenBank/DDBJ databases">
        <authorList>
            <person name="Alioto T."/>
            <person name="Alioto T."/>
            <person name="Gomez Garrido J."/>
        </authorList>
    </citation>
    <scope>NUCLEOTIDE SEQUENCE [LARGE SCALE GENOMIC DNA]</scope>
</reference>
<dbReference type="InterPro" id="IPR004332">
    <property type="entry name" value="Transposase_MuDR"/>
</dbReference>